<dbReference type="Proteomes" id="UP000318017">
    <property type="component" value="Chromosome"/>
</dbReference>
<evidence type="ECO:0000256" key="3">
    <source>
        <dbReference type="ARBA" id="ARBA00022777"/>
    </source>
</evidence>
<keyword evidence="5" id="KW-0812">Transmembrane</keyword>
<evidence type="ECO:0000313" key="8">
    <source>
        <dbReference type="Proteomes" id="UP000318017"/>
    </source>
</evidence>
<feature type="domain" description="Protein kinase" evidence="6">
    <location>
        <begin position="261"/>
        <end position="519"/>
    </location>
</feature>
<dbReference type="Pfam" id="PF00069">
    <property type="entry name" value="Pkinase"/>
    <property type="match status" value="1"/>
</dbReference>
<keyword evidence="3 7" id="KW-0418">Kinase</keyword>
<dbReference type="InterPro" id="IPR000719">
    <property type="entry name" value="Prot_kinase_dom"/>
</dbReference>
<dbReference type="PROSITE" id="PS00108">
    <property type="entry name" value="PROTEIN_KINASE_ST"/>
    <property type="match status" value="1"/>
</dbReference>
<dbReference type="AlphaFoldDB" id="A0A518GB19"/>
<dbReference type="SUPFAM" id="SSF56112">
    <property type="entry name" value="Protein kinase-like (PK-like)"/>
    <property type="match status" value="1"/>
</dbReference>
<dbReference type="GO" id="GO:0005524">
    <property type="term" value="F:ATP binding"/>
    <property type="evidence" value="ECO:0007669"/>
    <property type="project" value="UniProtKB-KW"/>
</dbReference>
<feature type="transmembrane region" description="Helical" evidence="5">
    <location>
        <begin position="129"/>
        <end position="147"/>
    </location>
</feature>
<reference evidence="7 8" key="1">
    <citation type="submission" date="2019-02" db="EMBL/GenBank/DDBJ databases">
        <title>Deep-cultivation of Planctomycetes and their phenomic and genomic characterization uncovers novel biology.</title>
        <authorList>
            <person name="Wiegand S."/>
            <person name="Jogler M."/>
            <person name="Boedeker C."/>
            <person name="Pinto D."/>
            <person name="Vollmers J."/>
            <person name="Rivas-Marin E."/>
            <person name="Kohn T."/>
            <person name="Peeters S.H."/>
            <person name="Heuer A."/>
            <person name="Rast P."/>
            <person name="Oberbeckmann S."/>
            <person name="Bunk B."/>
            <person name="Jeske O."/>
            <person name="Meyerdierks A."/>
            <person name="Storesund J.E."/>
            <person name="Kallscheuer N."/>
            <person name="Luecker S."/>
            <person name="Lage O.M."/>
            <person name="Pohl T."/>
            <person name="Merkel B.J."/>
            <person name="Hornburger P."/>
            <person name="Mueller R.-W."/>
            <person name="Bruemmer F."/>
            <person name="Labrenz M."/>
            <person name="Spormann A.M."/>
            <person name="Op den Camp H."/>
            <person name="Overmann J."/>
            <person name="Amann R."/>
            <person name="Jetten M.S.M."/>
            <person name="Mascher T."/>
            <person name="Medema M.H."/>
            <person name="Devos D.P."/>
            <person name="Kaster A.-K."/>
            <person name="Ovreas L."/>
            <person name="Rohde M."/>
            <person name="Galperin M.Y."/>
            <person name="Jogler C."/>
        </authorList>
    </citation>
    <scope>NUCLEOTIDE SEQUENCE [LARGE SCALE GENOMIC DNA]</scope>
    <source>
        <strain evidence="7 8">Q31a</strain>
    </source>
</reference>
<keyword evidence="2" id="KW-0547">Nucleotide-binding</keyword>
<evidence type="ECO:0000256" key="4">
    <source>
        <dbReference type="ARBA" id="ARBA00022840"/>
    </source>
</evidence>
<name>A0A518GB19_9BACT</name>
<evidence type="ECO:0000259" key="6">
    <source>
        <dbReference type="PROSITE" id="PS50011"/>
    </source>
</evidence>
<dbReference type="GO" id="GO:0004674">
    <property type="term" value="F:protein serine/threonine kinase activity"/>
    <property type="evidence" value="ECO:0007669"/>
    <property type="project" value="UniProtKB-EC"/>
</dbReference>
<organism evidence="7 8">
    <name type="scientific">Aureliella helgolandensis</name>
    <dbReference type="NCBI Taxonomy" id="2527968"/>
    <lineage>
        <taxon>Bacteria</taxon>
        <taxon>Pseudomonadati</taxon>
        <taxon>Planctomycetota</taxon>
        <taxon>Planctomycetia</taxon>
        <taxon>Pirellulales</taxon>
        <taxon>Pirellulaceae</taxon>
        <taxon>Aureliella</taxon>
    </lineage>
</organism>
<protein>
    <submittedName>
        <fullName evidence="7">Serine/threonine-protein kinase PknB</fullName>
        <ecNumber evidence="7">2.7.11.1</ecNumber>
    </submittedName>
</protein>
<dbReference type="InterPro" id="IPR011009">
    <property type="entry name" value="Kinase-like_dom_sf"/>
</dbReference>
<keyword evidence="1 7" id="KW-0808">Transferase</keyword>
<dbReference type="SMART" id="SM00220">
    <property type="entry name" value="S_TKc"/>
    <property type="match status" value="1"/>
</dbReference>
<feature type="transmembrane region" description="Helical" evidence="5">
    <location>
        <begin position="224"/>
        <end position="241"/>
    </location>
</feature>
<accession>A0A518GB19</accession>
<dbReference type="Gene3D" id="3.30.200.20">
    <property type="entry name" value="Phosphorylase Kinase, domain 1"/>
    <property type="match status" value="1"/>
</dbReference>
<dbReference type="EMBL" id="CP036298">
    <property type="protein sequence ID" value="QDV25769.1"/>
    <property type="molecule type" value="Genomic_DNA"/>
</dbReference>
<dbReference type="PANTHER" id="PTHR43289:SF6">
    <property type="entry name" value="SERINE_THREONINE-PROTEIN KINASE NEKL-3"/>
    <property type="match status" value="1"/>
</dbReference>
<dbReference type="InterPro" id="IPR008271">
    <property type="entry name" value="Ser/Thr_kinase_AS"/>
</dbReference>
<dbReference type="PROSITE" id="PS50011">
    <property type="entry name" value="PROTEIN_KINASE_DOM"/>
    <property type="match status" value="1"/>
</dbReference>
<evidence type="ECO:0000313" key="7">
    <source>
        <dbReference type="EMBL" id="QDV25769.1"/>
    </source>
</evidence>
<dbReference type="PANTHER" id="PTHR43289">
    <property type="entry name" value="MITOGEN-ACTIVATED PROTEIN KINASE KINASE KINASE 20-RELATED"/>
    <property type="match status" value="1"/>
</dbReference>
<keyword evidence="4" id="KW-0067">ATP-binding</keyword>
<gene>
    <name evidence="7" type="primary">pknB_15</name>
    <name evidence="7" type="ORF">Q31a_40960</name>
</gene>
<feature type="transmembrane region" description="Helical" evidence="5">
    <location>
        <begin position="99"/>
        <end position="117"/>
    </location>
</feature>
<dbReference type="EC" id="2.7.11.1" evidence="7"/>
<feature type="transmembrane region" description="Helical" evidence="5">
    <location>
        <begin position="70"/>
        <end position="93"/>
    </location>
</feature>
<dbReference type="KEGG" id="ahel:Q31a_40960"/>
<keyword evidence="5" id="KW-1133">Transmembrane helix</keyword>
<dbReference type="CDD" id="cd14014">
    <property type="entry name" value="STKc_PknB_like"/>
    <property type="match status" value="1"/>
</dbReference>
<feature type="transmembrane region" description="Helical" evidence="5">
    <location>
        <begin position="191"/>
        <end position="212"/>
    </location>
</feature>
<proteinExistence type="predicted"/>
<dbReference type="Gene3D" id="1.10.510.10">
    <property type="entry name" value="Transferase(Phosphotransferase) domain 1"/>
    <property type="match status" value="1"/>
</dbReference>
<evidence type="ECO:0000256" key="5">
    <source>
        <dbReference type="SAM" id="Phobius"/>
    </source>
</evidence>
<keyword evidence="8" id="KW-1185">Reference proteome</keyword>
<keyword evidence="5" id="KW-0472">Membrane</keyword>
<evidence type="ECO:0000256" key="2">
    <source>
        <dbReference type="ARBA" id="ARBA00022741"/>
    </source>
</evidence>
<sequence length="522" mass="58111">MKVIDFGVAKAMNDDLILENSMPFDSQPIVVSPQRHALDQAILDLPPPGLLANFRWQFNESSRKLLHLRLLIALTSMLCVLLTLKIVGMVFAGTTFNEFLLRMSTAVVLVGVGAVLYQTPQASIRKLRVLESVGAFAVVVDVVWVLVAETRGAIATGGLESLPATFITISFAVSIFIAIYGMFIPSDWRRTAIITCSFALIPAITVIVLRLFNPSLQHLEGFPGFTAPVLTMVMAIAATQATRVVNQMRLEVETAKLYGQYQLLEKIGQGGRGTVYKAKHRLLKRPAAIKLIRSEIASESTAIASFEHEVQLYAQLTHWNSVQIYDYGQTDNGDFYYVMEYLEGETLLERIRRLGKLTNEETVNFIGQVCDGLQEAHLKGMVHRDIKPENIFLANNMGQPNVVKILDFGLAALKSETDRLHMVSGSPSYMSPEQINAKTLDERSDIYALGCVIYECLSGQCLFIGDSINDLFAQHLHQEPSLEGLPESARAFRDIIFECIEKDPRSRFMNVATLKQMLRSCV</sequence>
<feature type="transmembrane region" description="Helical" evidence="5">
    <location>
        <begin position="162"/>
        <end position="184"/>
    </location>
</feature>
<evidence type="ECO:0000256" key="1">
    <source>
        <dbReference type="ARBA" id="ARBA00022679"/>
    </source>
</evidence>